<protein>
    <recommendedName>
        <fullName evidence="3">Phosphatidic acid phosphatase type 2/haloperoxidase domain-containing protein</fullName>
    </recommendedName>
</protein>
<dbReference type="Pfam" id="PF02681">
    <property type="entry name" value="DUF212"/>
    <property type="match status" value="1"/>
</dbReference>
<proteinExistence type="predicted"/>
<evidence type="ECO:0000313" key="2">
    <source>
        <dbReference type="EMBL" id="MPM65309.1"/>
    </source>
</evidence>
<evidence type="ECO:0008006" key="3">
    <source>
        <dbReference type="Google" id="ProtNLM"/>
    </source>
</evidence>
<name>A0A645BIL7_9ZZZZ</name>
<feature type="transmembrane region" description="Helical" evidence="1">
    <location>
        <begin position="12"/>
        <end position="33"/>
    </location>
</feature>
<evidence type="ECO:0000256" key="1">
    <source>
        <dbReference type="SAM" id="Phobius"/>
    </source>
</evidence>
<sequence length="158" mass="17349">MNYVDVLTGNLILNLSIFAWALAQVLKVIIVLVHKRKLDFRFILSSGGMPSSHSAFVCACATSVGRLYGWSSPMFAIGAALAIVVMYDASNVRRAAGEQAKILNYIMEHWTEMPPAIFGKELKELLGHTPIQVFIGALLGVFIGYFFPAFLGKVPLRT</sequence>
<feature type="transmembrane region" description="Helical" evidence="1">
    <location>
        <begin position="67"/>
        <end position="87"/>
    </location>
</feature>
<keyword evidence="1" id="KW-1133">Transmembrane helix</keyword>
<gene>
    <name evidence="2" type="ORF">SDC9_112204</name>
</gene>
<dbReference type="AlphaFoldDB" id="A0A645BIL7"/>
<dbReference type="PANTHER" id="PTHR31446">
    <property type="entry name" value="ACID PHOSPHATASE/VANADIUM-DEPENDENT HALOPEROXIDASE-RELATED PROTEIN"/>
    <property type="match status" value="1"/>
</dbReference>
<dbReference type="InterPro" id="IPR003832">
    <property type="entry name" value="DUF212"/>
</dbReference>
<keyword evidence="1" id="KW-0472">Membrane</keyword>
<reference evidence="2" key="1">
    <citation type="submission" date="2019-08" db="EMBL/GenBank/DDBJ databases">
        <authorList>
            <person name="Kucharzyk K."/>
            <person name="Murdoch R.W."/>
            <person name="Higgins S."/>
            <person name="Loffler F."/>
        </authorList>
    </citation>
    <scope>NUCLEOTIDE SEQUENCE</scope>
</reference>
<organism evidence="2">
    <name type="scientific">bioreactor metagenome</name>
    <dbReference type="NCBI Taxonomy" id="1076179"/>
    <lineage>
        <taxon>unclassified sequences</taxon>
        <taxon>metagenomes</taxon>
        <taxon>ecological metagenomes</taxon>
    </lineage>
</organism>
<dbReference type="EMBL" id="VSSQ01020450">
    <property type="protein sequence ID" value="MPM65309.1"/>
    <property type="molecule type" value="Genomic_DNA"/>
</dbReference>
<keyword evidence="1" id="KW-0812">Transmembrane</keyword>
<dbReference type="PANTHER" id="PTHR31446:SF29">
    <property type="entry name" value="ACID PHOSPHATASE_VANADIUM-DEPENDENT HALOPEROXIDASE-RELATED PROTEIN"/>
    <property type="match status" value="1"/>
</dbReference>
<feature type="transmembrane region" description="Helical" evidence="1">
    <location>
        <begin position="131"/>
        <end position="151"/>
    </location>
</feature>
<accession>A0A645BIL7</accession>
<comment type="caution">
    <text evidence="2">The sequence shown here is derived from an EMBL/GenBank/DDBJ whole genome shotgun (WGS) entry which is preliminary data.</text>
</comment>